<evidence type="ECO:0000259" key="9">
    <source>
        <dbReference type="SMART" id="SM01222"/>
    </source>
</evidence>
<keyword evidence="4" id="KW-0963">Cytoplasm</keyword>
<keyword evidence="5 10" id="KW-0808">Transferase</keyword>
<protein>
    <recommendedName>
        <fullName evidence="3">glutamate formimidoyltransferase</fullName>
        <ecNumber evidence="3">2.1.2.5</ecNumber>
    </recommendedName>
</protein>
<dbReference type="GO" id="GO:0005737">
    <property type="term" value="C:cytoplasm"/>
    <property type="evidence" value="ECO:0007669"/>
    <property type="project" value="UniProtKB-SubCell"/>
</dbReference>
<evidence type="ECO:0000313" key="10">
    <source>
        <dbReference type="EMBL" id="SES06801.1"/>
    </source>
</evidence>
<evidence type="ECO:0000259" key="8">
    <source>
        <dbReference type="SMART" id="SM01221"/>
    </source>
</evidence>
<keyword evidence="11" id="KW-1185">Reference proteome</keyword>
<dbReference type="EMBL" id="FOHA01000026">
    <property type="protein sequence ID" value="SES06801.1"/>
    <property type="molecule type" value="Genomic_DNA"/>
</dbReference>
<gene>
    <name evidence="10" type="ORF">SAMN04488559_12613</name>
</gene>
<dbReference type="InterPro" id="IPR051623">
    <property type="entry name" value="FTCD"/>
</dbReference>
<dbReference type="Proteomes" id="UP000198948">
    <property type="component" value="Unassembled WGS sequence"/>
</dbReference>
<dbReference type="UniPathway" id="UPA00379">
    <property type="reaction ID" value="UER00555"/>
</dbReference>
<evidence type="ECO:0000256" key="3">
    <source>
        <dbReference type="ARBA" id="ARBA00012252"/>
    </source>
</evidence>
<organism evidence="10 11">
    <name type="scientific">Isobaculum melis</name>
    <dbReference type="NCBI Taxonomy" id="142588"/>
    <lineage>
        <taxon>Bacteria</taxon>
        <taxon>Bacillati</taxon>
        <taxon>Bacillota</taxon>
        <taxon>Bacilli</taxon>
        <taxon>Lactobacillales</taxon>
        <taxon>Carnobacteriaceae</taxon>
        <taxon>Isobaculum</taxon>
    </lineage>
</organism>
<evidence type="ECO:0000256" key="2">
    <source>
        <dbReference type="ARBA" id="ARBA00005082"/>
    </source>
</evidence>
<name>A0A1H9UC24_9LACT</name>
<dbReference type="OrthoDB" id="9773217at2"/>
<evidence type="ECO:0000256" key="4">
    <source>
        <dbReference type="ARBA" id="ARBA00022490"/>
    </source>
</evidence>
<feature type="domain" description="Formiminotransferase C-terminal subdomain" evidence="8">
    <location>
        <begin position="181"/>
        <end position="296"/>
    </location>
</feature>
<dbReference type="InterPro" id="IPR012886">
    <property type="entry name" value="Formiminotransferase_N"/>
</dbReference>
<feature type="domain" description="Formiminotransferase N-terminal subdomain" evidence="9">
    <location>
        <begin position="3"/>
        <end position="180"/>
    </location>
</feature>
<dbReference type="RefSeq" id="WP_092654028.1">
    <property type="nucleotide sequence ID" value="NZ_FOHA01000026.1"/>
</dbReference>
<evidence type="ECO:0000256" key="7">
    <source>
        <dbReference type="ARBA" id="ARBA00022954"/>
    </source>
</evidence>
<keyword evidence="6" id="KW-0369">Histidine metabolism</keyword>
<dbReference type="SMART" id="SM01222">
    <property type="entry name" value="FTCD_N"/>
    <property type="match status" value="1"/>
</dbReference>
<reference evidence="10 11" key="1">
    <citation type="submission" date="2016-10" db="EMBL/GenBank/DDBJ databases">
        <authorList>
            <person name="de Groot N.N."/>
        </authorList>
    </citation>
    <scope>NUCLEOTIDE SEQUENCE [LARGE SCALE GENOMIC DNA]</scope>
    <source>
        <strain evidence="10 11">DSM 13760</strain>
    </source>
</reference>
<dbReference type="InterPro" id="IPR022384">
    <property type="entry name" value="FormiminoTrfase_cat_dom_sf"/>
</dbReference>
<dbReference type="AlphaFoldDB" id="A0A1H9UC24"/>
<dbReference type="InterPro" id="IPR004227">
    <property type="entry name" value="Formiminotransferase_cat"/>
</dbReference>
<dbReference type="Pfam" id="PF07837">
    <property type="entry name" value="FTCD_N"/>
    <property type="match status" value="1"/>
</dbReference>
<evidence type="ECO:0000313" key="11">
    <source>
        <dbReference type="Proteomes" id="UP000198948"/>
    </source>
</evidence>
<dbReference type="InterPro" id="IPR037064">
    <property type="entry name" value="Formiminotransferase_N_sf"/>
</dbReference>
<evidence type="ECO:0000256" key="1">
    <source>
        <dbReference type="ARBA" id="ARBA00004496"/>
    </source>
</evidence>
<dbReference type="GO" id="GO:0019557">
    <property type="term" value="P:L-histidine catabolic process to glutamate and formate"/>
    <property type="evidence" value="ECO:0007669"/>
    <property type="project" value="UniProtKB-UniPathway"/>
</dbReference>
<evidence type="ECO:0000256" key="6">
    <source>
        <dbReference type="ARBA" id="ARBA00022808"/>
    </source>
</evidence>
<comment type="pathway">
    <text evidence="2">Amino-acid degradation; L-histidine degradation into L-glutamate; L-glutamate from N-formimidoyl-L-glutamate (transferase route): step 1/1.</text>
</comment>
<dbReference type="GO" id="GO:0019556">
    <property type="term" value="P:L-histidine catabolic process to glutamate and formamide"/>
    <property type="evidence" value="ECO:0007669"/>
    <property type="project" value="UniProtKB-UniPathway"/>
</dbReference>
<dbReference type="PANTHER" id="PTHR12234:SF8">
    <property type="entry name" value="FORMIMINOTRANSFERASE-CYCLODEAMINASE"/>
    <property type="match status" value="1"/>
</dbReference>
<dbReference type="GO" id="GO:0030409">
    <property type="term" value="F:glutamate formimidoyltransferase activity"/>
    <property type="evidence" value="ECO:0007669"/>
    <property type="project" value="UniProtKB-EC"/>
</dbReference>
<dbReference type="InterPro" id="IPR013802">
    <property type="entry name" value="Formiminotransferase_C"/>
</dbReference>
<sequence>MSKLIECIPNFSEGQNEATINGLVKIAQSVAGVTLLDHSSDKSHNRSVFTLVGDEVGIQEAAFQLVKYASEQIDMTKQHGEHPRMGATDVVPFVPVKDATLAECVEISKKVAKRINDELNIPIFLYEESAANPSRVNLAKVRKGQFEGMPEKLLEEEWAPDFGARKIHPTAGVTAVGARMPLVAFNVNLDTSDISIANKIAKIVRGSGGGFKYCKGIGVMLEDRNIAQVSMNMVNFEGTPLYRAFETIRFEAKRYGVNIIGSEVIGLTPAKALIDCAEYYLQIEEFDYQKQILENHLLS</sequence>
<accession>A0A1H9UC24</accession>
<dbReference type="Gene3D" id="3.30.70.670">
    <property type="entry name" value="Formiminotransferase, C-terminal subdomain"/>
    <property type="match status" value="1"/>
</dbReference>
<dbReference type="Gene3D" id="3.30.990.10">
    <property type="entry name" value="Formiminotransferase, N-terminal subdomain"/>
    <property type="match status" value="1"/>
</dbReference>
<proteinExistence type="predicted"/>
<dbReference type="InterPro" id="IPR037070">
    <property type="entry name" value="Formiminotransferase_C_sf"/>
</dbReference>
<dbReference type="PANTHER" id="PTHR12234">
    <property type="entry name" value="FORMIMINOTRANSFERASE-CYCLODEAMINASE"/>
    <property type="match status" value="1"/>
</dbReference>
<dbReference type="EC" id="2.1.2.5" evidence="3"/>
<dbReference type="SUPFAM" id="SSF55116">
    <property type="entry name" value="Formiminotransferase domain of formiminotransferase-cyclodeaminase"/>
    <property type="match status" value="2"/>
</dbReference>
<dbReference type="NCBIfam" id="TIGR02024">
    <property type="entry name" value="FtcD"/>
    <property type="match status" value="1"/>
</dbReference>
<dbReference type="GO" id="GO:0005542">
    <property type="term" value="F:folic acid binding"/>
    <property type="evidence" value="ECO:0007669"/>
    <property type="project" value="UniProtKB-KW"/>
</dbReference>
<dbReference type="Pfam" id="PF02971">
    <property type="entry name" value="FTCD"/>
    <property type="match status" value="1"/>
</dbReference>
<keyword evidence="7" id="KW-0290">Folate-binding</keyword>
<comment type="subcellular location">
    <subcellularLocation>
        <location evidence="1">Cytoplasm</location>
    </subcellularLocation>
</comment>
<dbReference type="SMART" id="SM01221">
    <property type="entry name" value="FTCD"/>
    <property type="match status" value="1"/>
</dbReference>
<dbReference type="STRING" id="142588.SAMN04488559_12613"/>
<evidence type="ECO:0000256" key="5">
    <source>
        <dbReference type="ARBA" id="ARBA00022679"/>
    </source>
</evidence>